<dbReference type="Gene3D" id="3.40.50.300">
    <property type="entry name" value="P-loop containing nucleotide triphosphate hydrolases"/>
    <property type="match status" value="1"/>
</dbReference>
<sequence length="496" mass="53318">MRLADEIQELVRAGFSGLWVQSCESEEALAELAQMCQTESWMLASWDIDAGLNGQVSTEGVAVTDPLSAVRSLASVPGDGHPTLLVLANFHRFLGSAEVIQALLHQVAQGKVHQRHLIILSPVVQLPVELERVFTVVEHALPSREQLEEIAASIAADTEEFPEGSPRERILDAACGLSRYEAENAFALSLVRHGCIEPSAIWKIKSLALLKGGLLSLHRGGETFSDLGGLAALKEFCLRALRPSRSTNNSVKAKGVLLLGVPGTGKSALARSLGAEVGRPTLTLDLGTLMGGIVGETESRTRRALKVIDAMAPAVLFVDELEKSLSGSSGSGQTDSGVGSRMLGTLLTWLADHTSDIFVIATSNDISKLPPELTRAERFDAIFFLDLPGRSQKDAIWQMYLRRFRLDPSQVIPADESWTGAEVRACCRLAALLDVSLIEAAKNVVPVAATSAESVQRLRSWSSGRCLSAESGGIYRADSTPSPKTRRRLSPNPESN</sequence>
<dbReference type="GO" id="GO:0016887">
    <property type="term" value="F:ATP hydrolysis activity"/>
    <property type="evidence" value="ECO:0007669"/>
    <property type="project" value="InterPro"/>
</dbReference>
<evidence type="ECO:0000259" key="6">
    <source>
        <dbReference type="SMART" id="SM00382"/>
    </source>
</evidence>
<dbReference type="InterPro" id="IPR003593">
    <property type="entry name" value="AAA+_ATPase"/>
</dbReference>
<dbReference type="PANTHER" id="PTHR42960:SF1">
    <property type="entry name" value="YCF46 PROTEIN"/>
    <property type="match status" value="1"/>
</dbReference>
<reference evidence="7 8" key="1">
    <citation type="submission" date="2020-05" db="EMBL/GenBank/DDBJ databases">
        <title>Bremerella alba sp. nov., a novel planctomycete isolated from the surface of the macroalga Fucus spiralis.</title>
        <authorList>
            <person name="Godinho O."/>
            <person name="Botelho R."/>
            <person name="Albuquerque L."/>
            <person name="Wiegand S."/>
            <person name="Da Costa M.S."/>
            <person name="Lobo-Da-Cunha A."/>
            <person name="Jogler C."/>
            <person name="Lage O.M."/>
        </authorList>
    </citation>
    <scope>NUCLEOTIDE SEQUENCE [LARGE SCALE GENOMIC DNA]</scope>
    <source>
        <strain evidence="7 8">FF15</strain>
    </source>
</reference>
<feature type="domain" description="AAA+ ATPase" evidence="6">
    <location>
        <begin position="252"/>
        <end position="389"/>
    </location>
</feature>
<accession>A0A7V9A8B2</accession>
<evidence type="ECO:0000256" key="2">
    <source>
        <dbReference type="ARBA" id="ARBA00022840"/>
    </source>
</evidence>
<dbReference type="EMBL" id="JABRWO010000009">
    <property type="protein sequence ID" value="MBA2116108.1"/>
    <property type="molecule type" value="Genomic_DNA"/>
</dbReference>
<dbReference type="Pfam" id="PF00004">
    <property type="entry name" value="AAA"/>
    <property type="match status" value="1"/>
</dbReference>
<proteinExistence type="inferred from homology"/>
<comment type="similarity">
    <text evidence="3">Belongs to the AAA ATPase family. Highly divergent.</text>
</comment>
<dbReference type="GO" id="GO:0008237">
    <property type="term" value="F:metallopeptidase activity"/>
    <property type="evidence" value="ECO:0007669"/>
    <property type="project" value="UniProtKB-KW"/>
</dbReference>
<keyword evidence="7" id="KW-0645">Protease</keyword>
<keyword evidence="2" id="KW-0067">ATP-binding</keyword>
<dbReference type="Proteomes" id="UP000551616">
    <property type="component" value="Unassembled WGS sequence"/>
</dbReference>
<dbReference type="GO" id="GO:0005524">
    <property type="term" value="F:ATP binding"/>
    <property type="evidence" value="ECO:0007669"/>
    <property type="project" value="UniProtKB-KW"/>
</dbReference>
<dbReference type="GO" id="GO:0006508">
    <property type="term" value="P:proteolysis"/>
    <property type="evidence" value="ECO:0007669"/>
    <property type="project" value="UniProtKB-KW"/>
</dbReference>
<organism evidence="7 8">
    <name type="scientific">Bremerella alba</name>
    <dbReference type="NCBI Taxonomy" id="980252"/>
    <lineage>
        <taxon>Bacteria</taxon>
        <taxon>Pseudomonadati</taxon>
        <taxon>Planctomycetota</taxon>
        <taxon>Planctomycetia</taxon>
        <taxon>Pirellulales</taxon>
        <taxon>Pirellulaceae</taxon>
        <taxon>Bremerella</taxon>
    </lineage>
</organism>
<feature type="region of interest" description="Disordered" evidence="5">
    <location>
        <begin position="472"/>
        <end position="496"/>
    </location>
</feature>
<dbReference type="SUPFAM" id="SSF52540">
    <property type="entry name" value="P-loop containing nucleoside triphosphate hydrolases"/>
    <property type="match status" value="1"/>
</dbReference>
<dbReference type="AlphaFoldDB" id="A0A7V9A8B2"/>
<comment type="caution">
    <text evidence="7">The sequence shown here is derived from an EMBL/GenBank/DDBJ whole genome shotgun (WGS) entry which is preliminary data.</text>
</comment>
<dbReference type="PROSITE" id="PS51257">
    <property type="entry name" value="PROKAR_LIPOPROTEIN"/>
    <property type="match status" value="1"/>
</dbReference>
<keyword evidence="7" id="KW-0378">Hydrolase</keyword>
<gene>
    <name evidence="7" type="primary">ftsH_5</name>
    <name evidence="7" type="ORF">HOV93_32970</name>
</gene>
<evidence type="ECO:0000256" key="3">
    <source>
        <dbReference type="ARBA" id="ARBA00038088"/>
    </source>
</evidence>
<evidence type="ECO:0000256" key="5">
    <source>
        <dbReference type="SAM" id="MobiDB-lite"/>
    </source>
</evidence>
<keyword evidence="1" id="KW-0547">Nucleotide-binding</keyword>
<dbReference type="InterPro" id="IPR027417">
    <property type="entry name" value="P-loop_NTPase"/>
</dbReference>
<dbReference type="SMART" id="SM00382">
    <property type="entry name" value="AAA"/>
    <property type="match status" value="1"/>
</dbReference>
<evidence type="ECO:0000256" key="4">
    <source>
        <dbReference type="ARBA" id="ARBA00040480"/>
    </source>
</evidence>
<name>A0A7V9A8B2_9BACT</name>
<evidence type="ECO:0000256" key="1">
    <source>
        <dbReference type="ARBA" id="ARBA00022741"/>
    </source>
</evidence>
<keyword evidence="8" id="KW-1185">Reference proteome</keyword>
<keyword evidence="7" id="KW-0482">Metalloprotease</keyword>
<evidence type="ECO:0000313" key="7">
    <source>
        <dbReference type="EMBL" id="MBA2116108.1"/>
    </source>
</evidence>
<protein>
    <recommendedName>
        <fullName evidence="4">Uncharacterized AAA domain-containing protein ycf46</fullName>
    </recommendedName>
</protein>
<evidence type="ECO:0000313" key="8">
    <source>
        <dbReference type="Proteomes" id="UP000551616"/>
    </source>
</evidence>
<dbReference type="RefSeq" id="WP_207397534.1">
    <property type="nucleotide sequence ID" value="NZ_JABRWO010000009.1"/>
</dbReference>
<dbReference type="PANTHER" id="PTHR42960">
    <property type="entry name" value="YCF46 PROTEIN"/>
    <property type="match status" value="1"/>
</dbReference>
<dbReference type="InterPro" id="IPR003959">
    <property type="entry name" value="ATPase_AAA_core"/>
</dbReference>
<dbReference type="InterPro" id="IPR052381">
    <property type="entry name" value="AAA_domain_protein"/>
</dbReference>